<accession>E3NHA4</accession>
<dbReference type="HOGENOM" id="CLU_2348655_0_0_1"/>
<dbReference type="AlphaFoldDB" id="E3NHA4"/>
<dbReference type="EMBL" id="DS268671">
    <property type="protein sequence ID" value="EFO97970.1"/>
    <property type="molecule type" value="Genomic_DNA"/>
</dbReference>
<name>E3NHA4_CAERE</name>
<keyword evidence="2" id="KW-1185">Reference proteome</keyword>
<gene>
    <name evidence="1" type="ORF">CRE_17607</name>
</gene>
<dbReference type="InParanoid" id="E3NHA4"/>
<protein>
    <submittedName>
        <fullName evidence="1">Uncharacterized protein</fullName>
    </submittedName>
</protein>
<sequence>MHRLVVNTENEETKQMAEVEMRRFEKKATEYISAVENRLAMIQYKQFDNAEEIPELPEFPVFSQEFRSIFENIMKSREKSARVVPVFSLMKSPQSLK</sequence>
<proteinExistence type="predicted"/>
<dbReference type="Proteomes" id="UP000008281">
    <property type="component" value="Unassembled WGS sequence"/>
</dbReference>
<evidence type="ECO:0000313" key="1">
    <source>
        <dbReference type="EMBL" id="EFO97970.1"/>
    </source>
</evidence>
<organism evidence="2">
    <name type="scientific">Caenorhabditis remanei</name>
    <name type="common">Caenorhabditis vulgaris</name>
    <dbReference type="NCBI Taxonomy" id="31234"/>
    <lineage>
        <taxon>Eukaryota</taxon>
        <taxon>Metazoa</taxon>
        <taxon>Ecdysozoa</taxon>
        <taxon>Nematoda</taxon>
        <taxon>Chromadorea</taxon>
        <taxon>Rhabditida</taxon>
        <taxon>Rhabditina</taxon>
        <taxon>Rhabditomorpha</taxon>
        <taxon>Rhabditoidea</taxon>
        <taxon>Rhabditidae</taxon>
        <taxon>Peloderinae</taxon>
        <taxon>Caenorhabditis</taxon>
    </lineage>
</organism>
<reference evidence="1" key="1">
    <citation type="submission" date="2007-07" db="EMBL/GenBank/DDBJ databases">
        <title>PCAP assembly of the Caenorhabditis remanei genome.</title>
        <authorList>
            <consortium name="The Caenorhabditis remanei Sequencing Consortium"/>
            <person name="Wilson R.K."/>
        </authorList>
    </citation>
    <scope>NUCLEOTIDE SEQUENCE [LARGE SCALE GENOMIC DNA]</scope>
    <source>
        <strain evidence="1">PB4641</strain>
    </source>
</reference>
<evidence type="ECO:0000313" key="2">
    <source>
        <dbReference type="Proteomes" id="UP000008281"/>
    </source>
</evidence>